<dbReference type="EMBL" id="SPLM01000037">
    <property type="protein sequence ID" value="TMW65352.1"/>
    <property type="molecule type" value="Genomic_DNA"/>
</dbReference>
<dbReference type="InterPro" id="IPR000719">
    <property type="entry name" value="Prot_kinase_dom"/>
</dbReference>
<dbReference type="GO" id="GO:0004674">
    <property type="term" value="F:protein serine/threonine kinase activity"/>
    <property type="evidence" value="ECO:0007669"/>
    <property type="project" value="TreeGrafter"/>
</dbReference>
<keyword evidence="4" id="KW-1185">Reference proteome</keyword>
<organism evidence="3 4">
    <name type="scientific">Pythium oligandrum</name>
    <name type="common">Mycoparasitic fungus</name>
    <dbReference type="NCBI Taxonomy" id="41045"/>
    <lineage>
        <taxon>Eukaryota</taxon>
        <taxon>Sar</taxon>
        <taxon>Stramenopiles</taxon>
        <taxon>Oomycota</taxon>
        <taxon>Peronosporomycetes</taxon>
        <taxon>Pythiales</taxon>
        <taxon>Pythiaceae</taxon>
        <taxon>Pythium</taxon>
    </lineage>
</organism>
<protein>
    <recommendedName>
        <fullName evidence="2">Protein kinase domain-containing protein</fullName>
    </recommendedName>
</protein>
<feature type="domain" description="Protein kinase" evidence="2">
    <location>
        <begin position="203"/>
        <end position="470"/>
    </location>
</feature>
<evidence type="ECO:0000313" key="3">
    <source>
        <dbReference type="EMBL" id="TMW65352.1"/>
    </source>
</evidence>
<dbReference type="Gene3D" id="1.25.40.10">
    <property type="entry name" value="Tetratricopeptide repeat domain"/>
    <property type="match status" value="1"/>
</dbReference>
<reference evidence="3" key="1">
    <citation type="submission" date="2019-03" db="EMBL/GenBank/DDBJ databases">
        <title>Long read genome sequence of the mycoparasitic Pythium oligandrum ATCC 38472 isolated from sugarbeet rhizosphere.</title>
        <authorList>
            <person name="Gaulin E."/>
        </authorList>
    </citation>
    <scope>NUCLEOTIDE SEQUENCE</scope>
    <source>
        <strain evidence="3">ATCC 38472_TT</strain>
    </source>
</reference>
<dbReference type="OrthoDB" id="77369at2759"/>
<dbReference type="PANTHER" id="PTHR44329">
    <property type="entry name" value="SERINE/THREONINE-PROTEIN KINASE TNNI3K-RELATED"/>
    <property type="match status" value="1"/>
</dbReference>
<feature type="region of interest" description="Disordered" evidence="1">
    <location>
        <begin position="538"/>
        <end position="563"/>
    </location>
</feature>
<dbReference type="AlphaFoldDB" id="A0A8K1CN04"/>
<name>A0A8K1CN04_PYTOL</name>
<proteinExistence type="predicted"/>
<dbReference type="InterPro" id="IPR016024">
    <property type="entry name" value="ARM-type_fold"/>
</dbReference>
<feature type="compositionally biased region" description="Acidic residues" evidence="1">
    <location>
        <begin position="487"/>
        <end position="496"/>
    </location>
</feature>
<gene>
    <name evidence="3" type="ORF">Poli38472_007994</name>
</gene>
<dbReference type="Pfam" id="PF07714">
    <property type="entry name" value="PK_Tyr_Ser-Thr"/>
    <property type="match status" value="1"/>
</dbReference>
<dbReference type="Proteomes" id="UP000794436">
    <property type="component" value="Unassembled WGS sequence"/>
</dbReference>
<sequence length="876" mass="101583">MTQVVEIAGVGRVEDVLSAVRPLFQDLEDVKPLCRNIHGRLERLWERIRGDDARGRTHAFVMTLRAFQASVRRQYAKSAVVQIVTGVWFLRQLDQCHEEILEMCRDDEGLDMNEWMEDWERHRQTIEHAFMRRVANKDMLRGELVDEDSTEILGLTLYQQRKYGKEAAYLDKLRDLLLQDPTVNASVKLPSWFLSTDDVAFHPDPFVCPESGSLGTVHHGTWNESTSVIVKCIELVVPTADRVKKDWKEVDVWSTLQHPNILRLYGACHVSRPAWIACEEAAHGNIREYLDNDSTRRSRLWRLFHDAAIGLTFLHERNIIHGNLKCSNILVGDDGRAKLADFGMSDLQQAIERRSWLDGETRQWRERRSSISAYPTSSWQAPELLEAAKRGEEIVTSFASDIFAFAVCILEILSLEQRWGKNEQFLAKCLNTVRRPQNISDEEWYLIKDMCSPDPSQRLSIQRVKRRMYLLAEAEARRDFQVHQTPGEEDDIPPSEDVDKHRKEHEMQRAAQRLQRELEDLRRKVREQERALELALERRRQAEGGEKTRRKDSVEPKSTRTRRGDVISVSMTTKKLLRYLRWGTPEEQSDALDVLVDNPRVHDAVNVARHNGLEVLIAIIKHGHSSEFRITALDLLQRITTVSNGIYLNAVLEHGVTQILMSVLHYRLVPVEQRRAAQFLLVLSVKSARARSFFVQNSGVELMLKVLYESHQILIDEQFRATCDHALMEEIHKFLASQAESRAREADKALENRQANRELAAQKYTEAIFLDHRNGRYFARRSEVYSLLCKYEYASRDALQCIKRLPDYGEGYFRHAMALYGARDVEQAEKALRLGRQRDPHYFTRDRLQQLTFHVPQQAKPRQETKKRSEAGSVTL</sequence>
<dbReference type="SUPFAM" id="SSF48371">
    <property type="entry name" value="ARM repeat"/>
    <property type="match status" value="1"/>
</dbReference>
<dbReference type="PROSITE" id="PS50011">
    <property type="entry name" value="PROTEIN_KINASE_DOM"/>
    <property type="match status" value="1"/>
</dbReference>
<dbReference type="Gene3D" id="1.10.510.10">
    <property type="entry name" value="Transferase(Phosphotransferase) domain 1"/>
    <property type="match status" value="1"/>
</dbReference>
<feature type="compositionally biased region" description="Basic and acidic residues" evidence="1">
    <location>
        <begin position="861"/>
        <end position="870"/>
    </location>
</feature>
<evidence type="ECO:0000259" key="2">
    <source>
        <dbReference type="PROSITE" id="PS50011"/>
    </source>
</evidence>
<evidence type="ECO:0000256" key="1">
    <source>
        <dbReference type="SAM" id="MobiDB-lite"/>
    </source>
</evidence>
<accession>A0A8K1CN04</accession>
<dbReference type="GO" id="GO:0005524">
    <property type="term" value="F:ATP binding"/>
    <property type="evidence" value="ECO:0007669"/>
    <property type="project" value="InterPro"/>
</dbReference>
<feature type="region of interest" description="Disordered" evidence="1">
    <location>
        <begin position="481"/>
        <end position="505"/>
    </location>
</feature>
<dbReference type="Gene3D" id="1.25.10.10">
    <property type="entry name" value="Leucine-rich Repeat Variant"/>
    <property type="match status" value="1"/>
</dbReference>
<feature type="region of interest" description="Disordered" evidence="1">
    <location>
        <begin position="854"/>
        <end position="876"/>
    </location>
</feature>
<dbReference type="PANTHER" id="PTHR44329:SF214">
    <property type="entry name" value="PROTEIN KINASE DOMAIN-CONTAINING PROTEIN"/>
    <property type="match status" value="1"/>
</dbReference>
<dbReference type="InterPro" id="IPR001245">
    <property type="entry name" value="Ser-Thr/Tyr_kinase_cat_dom"/>
</dbReference>
<dbReference type="InterPro" id="IPR011009">
    <property type="entry name" value="Kinase-like_dom_sf"/>
</dbReference>
<comment type="caution">
    <text evidence="3">The sequence shown here is derived from an EMBL/GenBank/DDBJ whole genome shotgun (WGS) entry which is preliminary data.</text>
</comment>
<evidence type="ECO:0000313" key="4">
    <source>
        <dbReference type="Proteomes" id="UP000794436"/>
    </source>
</evidence>
<dbReference type="InterPro" id="IPR011989">
    <property type="entry name" value="ARM-like"/>
</dbReference>
<dbReference type="SUPFAM" id="SSF56112">
    <property type="entry name" value="Protein kinase-like (PK-like)"/>
    <property type="match status" value="1"/>
</dbReference>
<dbReference type="InterPro" id="IPR051681">
    <property type="entry name" value="Ser/Thr_Kinases-Pseudokinases"/>
</dbReference>
<dbReference type="InterPro" id="IPR011990">
    <property type="entry name" value="TPR-like_helical_dom_sf"/>
</dbReference>
<dbReference type="SUPFAM" id="SSF48452">
    <property type="entry name" value="TPR-like"/>
    <property type="match status" value="1"/>
</dbReference>